<dbReference type="GO" id="GO:0030313">
    <property type="term" value="C:cell envelope"/>
    <property type="evidence" value="ECO:0007669"/>
    <property type="project" value="UniProtKB-SubCell"/>
</dbReference>
<dbReference type="HOGENOM" id="CLU_018816_14_4_9"/>
<reference evidence="6 7" key="2">
    <citation type="journal article" date="2010" name="Stand. Genomic Sci.">
        <title>Complete genome sequence of Syntrophothermus lipocalidus type strain (TGB-C1).</title>
        <authorList>
            <person name="Djao O.D."/>
            <person name="Zhang X."/>
            <person name="Lucas S."/>
            <person name="Lapidus A."/>
            <person name="Del Rio T.G."/>
            <person name="Nolan M."/>
            <person name="Tice H."/>
            <person name="Cheng J.F."/>
            <person name="Han C."/>
            <person name="Tapia R."/>
            <person name="Goodwin L."/>
            <person name="Pitluck S."/>
            <person name="Liolios K."/>
            <person name="Ivanova N."/>
            <person name="Mavromatis K."/>
            <person name="Mikhailova N."/>
            <person name="Ovchinnikova G."/>
            <person name="Pati A."/>
            <person name="Brambilla E."/>
            <person name="Chen A."/>
            <person name="Palaniappan K."/>
            <person name="Land M."/>
            <person name="Hauser L."/>
            <person name="Chang Y.J."/>
            <person name="Jeffries C.D."/>
            <person name="Rohde M."/>
            <person name="Sikorski J."/>
            <person name="Spring S."/>
            <person name="Goker M."/>
            <person name="Detter J.C."/>
            <person name="Woyke T."/>
            <person name="Bristow J."/>
            <person name="Eisen J.A."/>
            <person name="Markowitz V."/>
            <person name="Hugenholtz P."/>
            <person name="Kyrpides N.C."/>
            <person name="Klenk H.P."/>
        </authorList>
    </citation>
    <scope>NUCLEOTIDE SEQUENCE [LARGE SCALE GENOMIC DNA]</scope>
    <source>
        <strain evidence="7">DSM 12680 / TGB-C1</strain>
    </source>
</reference>
<dbReference type="Gene3D" id="2.40.420.20">
    <property type="match status" value="1"/>
</dbReference>
<dbReference type="GO" id="GO:0015562">
    <property type="term" value="F:efflux transmembrane transporter activity"/>
    <property type="evidence" value="ECO:0007669"/>
    <property type="project" value="TreeGrafter"/>
</dbReference>
<dbReference type="SUPFAM" id="SSF111369">
    <property type="entry name" value="HlyD-like secretion proteins"/>
    <property type="match status" value="1"/>
</dbReference>
<dbReference type="PANTHER" id="PTHR30469">
    <property type="entry name" value="MULTIDRUG RESISTANCE PROTEIN MDTA"/>
    <property type="match status" value="1"/>
</dbReference>
<dbReference type="NCBIfam" id="TIGR01730">
    <property type="entry name" value="RND_mfp"/>
    <property type="match status" value="1"/>
</dbReference>
<dbReference type="KEGG" id="slp:Slip_1957"/>
<dbReference type="Gene3D" id="6.10.140.1990">
    <property type="match status" value="1"/>
</dbReference>
<dbReference type="GO" id="GO:1990281">
    <property type="term" value="C:efflux pump complex"/>
    <property type="evidence" value="ECO:0007669"/>
    <property type="project" value="TreeGrafter"/>
</dbReference>
<dbReference type="InterPro" id="IPR058792">
    <property type="entry name" value="Beta-barrel_RND_2"/>
</dbReference>
<dbReference type="Pfam" id="PF25973">
    <property type="entry name" value="BSH_CzcB"/>
    <property type="match status" value="1"/>
</dbReference>
<dbReference type="InterPro" id="IPR006143">
    <property type="entry name" value="RND_pump_MFP"/>
</dbReference>
<accession>D7CPT1</accession>
<protein>
    <submittedName>
        <fullName evidence="6">Efflux transporter, RND family, MFP subunit</fullName>
    </submittedName>
</protein>
<dbReference type="AlphaFoldDB" id="D7CPT1"/>
<dbReference type="Gene3D" id="2.40.50.100">
    <property type="match status" value="1"/>
</dbReference>
<dbReference type="PANTHER" id="PTHR30469:SF15">
    <property type="entry name" value="HLYD FAMILY OF SECRETION PROTEINS"/>
    <property type="match status" value="1"/>
</dbReference>
<dbReference type="GO" id="GO:0019898">
    <property type="term" value="C:extrinsic component of membrane"/>
    <property type="evidence" value="ECO:0007669"/>
    <property type="project" value="InterPro"/>
</dbReference>
<dbReference type="Gene3D" id="2.40.30.170">
    <property type="match status" value="1"/>
</dbReference>
<dbReference type="RefSeq" id="WP_013176111.1">
    <property type="nucleotide sequence ID" value="NC_014220.1"/>
</dbReference>
<comment type="similarity">
    <text evidence="1">Belongs to the membrane fusion protein (MFP) (TC 8.A.1) family.</text>
</comment>
<dbReference type="GO" id="GO:1990195">
    <property type="term" value="C:macrolide transmembrane transporter complex"/>
    <property type="evidence" value="ECO:0007669"/>
    <property type="project" value="InterPro"/>
</dbReference>
<keyword evidence="7" id="KW-1185">Reference proteome</keyword>
<dbReference type="InterPro" id="IPR058647">
    <property type="entry name" value="BSH_CzcB-like"/>
</dbReference>
<keyword evidence="2" id="KW-0175">Coiled coil</keyword>
<dbReference type="PROSITE" id="PS51257">
    <property type="entry name" value="PROKAR_LIPOPROTEIN"/>
    <property type="match status" value="1"/>
</dbReference>
<dbReference type="STRING" id="643648.Slip_1957"/>
<feature type="domain" description="CusB-like beta-barrel" evidence="3">
    <location>
        <begin position="231"/>
        <end position="303"/>
    </location>
</feature>
<dbReference type="Pfam" id="PF25954">
    <property type="entry name" value="Beta-barrel_RND_2"/>
    <property type="match status" value="1"/>
</dbReference>
<feature type="domain" description="CzcB-like barrel-sandwich hybrid" evidence="4">
    <location>
        <begin position="81"/>
        <end position="225"/>
    </location>
</feature>
<organism evidence="6 7">
    <name type="scientific">Syntrophothermus lipocalidus (strain DSM 12680 / TGB-C1)</name>
    <dbReference type="NCBI Taxonomy" id="643648"/>
    <lineage>
        <taxon>Bacteria</taxon>
        <taxon>Bacillati</taxon>
        <taxon>Bacillota</taxon>
        <taxon>Clostridia</taxon>
        <taxon>Eubacteriales</taxon>
        <taxon>Syntrophomonadaceae</taxon>
        <taxon>Syntrophothermus</taxon>
    </lineage>
</organism>
<dbReference type="InterPro" id="IPR058637">
    <property type="entry name" value="YknX-like_C"/>
</dbReference>
<proteinExistence type="inferred from homology"/>
<dbReference type="EMBL" id="CP002048">
    <property type="protein sequence ID" value="ADI02709.1"/>
    <property type="molecule type" value="Genomic_DNA"/>
</dbReference>
<evidence type="ECO:0000259" key="4">
    <source>
        <dbReference type="Pfam" id="PF25973"/>
    </source>
</evidence>
<name>D7CPT1_SYNLT</name>
<evidence type="ECO:0000313" key="7">
    <source>
        <dbReference type="Proteomes" id="UP000000378"/>
    </source>
</evidence>
<evidence type="ECO:0000256" key="1">
    <source>
        <dbReference type="ARBA" id="ARBA00009477"/>
    </source>
</evidence>
<gene>
    <name evidence="6" type="ordered locus">Slip_1957</name>
</gene>
<evidence type="ECO:0000256" key="2">
    <source>
        <dbReference type="ARBA" id="ARBA00023054"/>
    </source>
</evidence>
<sequence>MWERVRKVLAGLVVLVLLGTGAAGCGNKKEEAVEPAQIPVQVEKARLADVEKIAVYSGTLRGVEEAVAYPKLSAAAGAVKVVEVMVKPGDRVSQGQTLIRLDSGDLEYQIRAYEAQLAGLVAQREGAQVRLSNLKQTLDRTRFLYDQGAVSKSDLERAETEYEAAVAGLKQIDAGIAGAQANLDNARRNLANCNVPSPVGGTVGTVNVSAGDSVTAQTPVTVVSNTSRLEVQVNVAEAEISYVKPGAQVKVYVQAASPEPFTGTVDTVATTADSRMKTYPVKILLDNPKGMLKSGMFAEVHLPTMVRHQVVAVPQEAVVAKGARRVVYVVDSKSVAHERPVTVGVENENLAEITEGLKAGEPVVVKGSTLIRDGDKVKVVAGGVDK</sequence>
<evidence type="ECO:0000259" key="5">
    <source>
        <dbReference type="Pfam" id="PF25989"/>
    </source>
</evidence>
<dbReference type="GO" id="GO:1990961">
    <property type="term" value="P:xenobiotic detoxification by transmembrane export across the plasma membrane"/>
    <property type="evidence" value="ECO:0007669"/>
    <property type="project" value="InterPro"/>
</dbReference>
<feature type="domain" description="YknX-like C-terminal permuted SH3-like" evidence="5">
    <location>
        <begin position="310"/>
        <end position="379"/>
    </location>
</feature>
<reference evidence="7" key="1">
    <citation type="journal article" date="2010" name="Stand. Genomic Sci.">
        <title>Complete genome sequence of Syntrophothermus lipocalidus type strain (TGB-C1T).</title>
        <authorList>
            <consortium name="US DOE Joint Genome Institute (JGI-PGF)"/>
            <person name="Djao O."/>
            <person name="Zhang X."/>
            <person name="Lucas S."/>
            <person name="Lapidus A."/>
            <person name="Glavina Del Rio T."/>
            <person name="Nolan M."/>
            <person name="Tice H."/>
            <person name="Cheng J."/>
            <person name="Han C."/>
            <person name="Tapia R."/>
            <person name="Goodwin L."/>
            <person name="Pitluck S."/>
            <person name="Liolios K."/>
            <person name="Ivanova N."/>
            <person name="Mavromatis K."/>
            <person name="Mikhailova N."/>
            <person name="Ovchinnikova G."/>
            <person name="Pati A."/>
            <person name="Brambilla E."/>
            <person name="Chen A."/>
            <person name="Palaniappan K."/>
            <person name="Land M."/>
            <person name="Hauser L."/>
            <person name="Chang Y."/>
            <person name="Jeffries C."/>
            <person name="Rohde M."/>
            <person name="Sikorski J."/>
            <person name="Spring S."/>
            <person name="Goker M."/>
            <person name="Detter J."/>
            <person name="Woyke T."/>
            <person name="Bristow J."/>
            <person name="Eisen J."/>
            <person name="Markowitz V."/>
            <person name="Hugenholtz P."/>
            <person name="Kyrpides N."/>
            <person name="Klenk H."/>
        </authorList>
    </citation>
    <scope>NUCLEOTIDE SEQUENCE [LARGE SCALE GENOMIC DNA]</scope>
    <source>
        <strain evidence="7">DSM 12680 / TGB-C1</strain>
    </source>
</reference>
<dbReference type="InterPro" id="IPR030190">
    <property type="entry name" value="MacA_alpha-hairpin_sf"/>
</dbReference>
<dbReference type="FunFam" id="2.40.30.170:FF:000010">
    <property type="entry name" value="Efflux RND transporter periplasmic adaptor subunit"/>
    <property type="match status" value="1"/>
</dbReference>
<evidence type="ECO:0000313" key="6">
    <source>
        <dbReference type="EMBL" id="ADI02709.1"/>
    </source>
</evidence>
<dbReference type="eggNOG" id="COG0845">
    <property type="taxonomic scope" value="Bacteria"/>
</dbReference>
<dbReference type="Pfam" id="PF25989">
    <property type="entry name" value="YknX_C"/>
    <property type="match status" value="1"/>
</dbReference>
<dbReference type="Proteomes" id="UP000000378">
    <property type="component" value="Chromosome"/>
</dbReference>
<evidence type="ECO:0000259" key="3">
    <source>
        <dbReference type="Pfam" id="PF25954"/>
    </source>
</evidence>